<feature type="non-terminal residue" evidence="2">
    <location>
        <position position="1"/>
    </location>
</feature>
<name>A0A6G0YB23_APHCR</name>
<evidence type="ECO:0000313" key="2">
    <source>
        <dbReference type="EMBL" id="KAF0752296.1"/>
    </source>
</evidence>
<sequence length="324" mass="37207">YLRCENRQYGCPVTAKMETIDGAAIVISPGSIHNHEPAPRYAVKIRRFRNSIRQRGLAENIASHSIVDQEAWLYPEAAMNVGHLAAVRAIALARHRNRPPVPETLAHWIATINSQEWGPGLRYINGSMEPFYQGSLEILRDDGTVHFIGIVFTNAAFAIPIVHVLLVDRQTKTYCRVLQYLRFDLQINLNYNNMQVITDFEQGLRNAIIRVLPESTICYVRSYQLVNLCRINENARRILKLLMVLAHLPATEKHHHDNSYSILLGFRIVQDQGKFNMVLNQLSSWYLIFSIHFLDYLRTIEERARNDFGRAVNGQSHKGYAIDD</sequence>
<keyword evidence="1" id="KW-1133">Transmembrane helix</keyword>
<dbReference type="AlphaFoldDB" id="A0A6G0YB23"/>
<evidence type="ECO:0000313" key="3">
    <source>
        <dbReference type="Proteomes" id="UP000478052"/>
    </source>
</evidence>
<comment type="caution">
    <text evidence="2">The sequence shown here is derived from an EMBL/GenBank/DDBJ whole genome shotgun (WGS) entry which is preliminary data.</text>
</comment>
<reference evidence="2 3" key="1">
    <citation type="submission" date="2019-08" db="EMBL/GenBank/DDBJ databases">
        <title>Whole genome of Aphis craccivora.</title>
        <authorList>
            <person name="Voronova N.V."/>
            <person name="Shulinski R.S."/>
            <person name="Bandarenka Y.V."/>
            <person name="Zhorov D.G."/>
            <person name="Warner D."/>
        </authorList>
    </citation>
    <scope>NUCLEOTIDE SEQUENCE [LARGE SCALE GENOMIC DNA]</scope>
    <source>
        <strain evidence="2">180601</strain>
        <tissue evidence="2">Whole Body</tissue>
    </source>
</reference>
<evidence type="ECO:0000256" key="1">
    <source>
        <dbReference type="SAM" id="Phobius"/>
    </source>
</evidence>
<keyword evidence="3" id="KW-1185">Reference proteome</keyword>
<protein>
    <submittedName>
        <fullName evidence="2">RING-type domain-containing protein</fullName>
    </submittedName>
</protein>
<keyword evidence="1" id="KW-0812">Transmembrane</keyword>
<feature type="transmembrane region" description="Helical" evidence="1">
    <location>
        <begin position="145"/>
        <end position="166"/>
    </location>
</feature>
<accession>A0A6G0YB23</accession>
<proteinExistence type="predicted"/>
<organism evidence="2 3">
    <name type="scientific">Aphis craccivora</name>
    <name type="common">Cowpea aphid</name>
    <dbReference type="NCBI Taxonomy" id="307492"/>
    <lineage>
        <taxon>Eukaryota</taxon>
        <taxon>Metazoa</taxon>
        <taxon>Ecdysozoa</taxon>
        <taxon>Arthropoda</taxon>
        <taxon>Hexapoda</taxon>
        <taxon>Insecta</taxon>
        <taxon>Pterygota</taxon>
        <taxon>Neoptera</taxon>
        <taxon>Paraneoptera</taxon>
        <taxon>Hemiptera</taxon>
        <taxon>Sternorrhyncha</taxon>
        <taxon>Aphidomorpha</taxon>
        <taxon>Aphidoidea</taxon>
        <taxon>Aphididae</taxon>
        <taxon>Aphidini</taxon>
        <taxon>Aphis</taxon>
        <taxon>Aphis</taxon>
    </lineage>
</organism>
<dbReference type="EMBL" id="VUJU01005100">
    <property type="protein sequence ID" value="KAF0752296.1"/>
    <property type="molecule type" value="Genomic_DNA"/>
</dbReference>
<keyword evidence="1" id="KW-0472">Membrane</keyword>
<gene>
    <name evidence="2" type="ORF">FWK35_00019560</name>
</gene>
<dbReference type="OrthoDB" id="6604661at2759"/>
<dbReference type="Proteomes" id="UP000478052">
    <property type="component" value="Unassembled WGS sequence"/>
</dbReference>